<dbReference type="EMBL" id="JAKUCV010003839">
    <property type="protein sequence ID" value="KAJ4837427.1"/>
    <property type="molecule type" value="Genomic_DNA"/>
</dbReference>
<sequence length="637" mass="69202">MGDSALAGVGGDHYKDNDDDHVLLDADGQVMVATATTGLDVQTGDKPMSYLEKLKAGGPEEQQEADWLEEEEEVAVEPGDIITGTEGEIPTLDLSLSFQKRLEKRWEQAVIVQLLGKSISYRVLTAKIRSLWQPVGPFKVIDLENNFFVVKFADKRDYLHCLVDGPWTVFNSALCVFPWNSEFCASNGRVDRAVVWVRFPDIPLHTYHPSVLNALGDLVGNSVRIDQATRDHQRGRFAKIAVEVDLTNPLKGTIRFRGKEQKVIYEGLPTLCYQCGSANHTMEACSARSQSSAHKPSSSDDAPGADKGKEKVGTQSTGGSDHRTGAGAWMNAPVRQRRTQPRKSSTPVVAPSPNPNVTTGSRYEILGEDLDRNGGIEETETGGLGPWIVVAEKKGPKIKKIPKTSKTDHSRNPQNKPNPANTSSHGRTPLKDTTNTGPSSTQPMNDLRVNKSPTITILQNLAQNITSPPPRPSSILTGHQTDTNLNQTPRVPTNKPQNSQGQHTAASAASTPLISVLTKEEAESAAEQSRLTQATLNPSISPLHRTKHKPKSPNLNHMEETEAPPIPATTGSSWGLAIKRGKLPAFKRRGQKGDLSPMTAEEETMIVDEEMNMEEEEGGGPTGGAHCQDIPNPNPLS</sequence>
<evidence type="ECO:0000256" key="1">
    <source>
        <dbReference type="SAM" id="MobiDB-lite"/>
    </source>
</evidence>
<feature type="compositionally biased region" description="Polar residues" evidence="1">
    <location>
        <begin position="526"/>
        <end position="540"/>
    </location>
</feature>
<dbReference type="AlphaFoldDB" id="A0A9Q0FVK5"/>
<evidence type="ECO:0000313" key="3">
    <source>
        <dbReference type="EMBL" id="KAJ4837427.1"/>
    </source>
</evidence>
<feature type="region of interest" description="Disordered" evidence="1">
    <location>
        <begin position="395"/>
        <end position="449"/>
    </location>
</feature>
<feature type="compositionally biased region" description="Polar residues" evidence="1">
    <location>
        <begin position="474"/>
        <end position="513"/>
    </location>
</feature>
<comment type="caution">
    <text evidence="3">The sequence shown here is derived from an EMBL/GenBank/DDBJ whole genome shotgun (WGS) entry which is preliminary data.</text>
</comment>
<dbReference type="PANTHER" id="PTHR31286:SF99">
    <property type="entry name" value="DUF4283 DOMAIN-CONTAINING PROTEIN"/>
    <property type="match status" value="1"/>
</dbReference>
<feature type="region of interest" description="Disordered" evidence="1">
    <location>
        <begin position="613"/>
        <end position="637"/>
    </location>
</feature>
<feature type="compositionally biased region" description="Polar residues" evidence="1">
    <location>
        <begin position="412"/>
        <end position="444"/>
    </location>
</feature>
<reference evidence="3" key="2">
    <citation type="journal article" date="2023" name="Plants (Basel)">
        <title>Annotation of the Turnera subulata (Passifloraceae) Draft Genome Reveals the S-Locus Evolved after the Divergence of Turneroideae from Passifloroideae in a Stepwise Manner.</title>
        <authorList>
            <person name="Henning P.M."/>
            <person name="Roalson E.H."/>
            <person name="Mir W."/>
            <person name="McCubbin A.G."/>
            <person name="Shore J.S."/>
        </authorList>
    </citation>
    <scope>NUCLEOTIDE SEQUENCE</scope>
    <source>
        <strain evidence="3">F60SS</strain>
    </source>
</reference>
<accession>A0A9Q0FVK5</accession>
<protein>
    <recommendedName>
        <fullName evidence="2">DUF4283 domain-containing protein</fullName>
    </recommendedName>
</protein>
<dbReference type="InterPro" id="IPR040256">
    <property type="entry name" value="At4g02000-like"/>
</dbReference>
<name>A0A9Q0FVK5_9ROSI</name>
<feature type="region of interest" description="Disordered" evidence="1">
    <location>
        <begin position="464"/>
        <end position="573"/>
    </location>
</feature>
<dbReference type="Proteomes" id="UP001141552">
    <property type="component" value="Unassembled WGS sequence"/>
</dbReference>
<reference evidence="3" key="1">
    <citation type="submission" date="2022-02" db="EMBL/GenBank/DDBJ databases">
        <authorList>
            <person name="Henning P.M."/>
            <person name="McCubbin A.G."/>
            <person name="Shore J.S."/>
        </authorList>
    </citation>
    <scope>NUCLEOTIDE SEQUENCE</scope>
    <source>
        <strain evidence="3">F60SS</strain>
        <tissue evidence="3">Leaves</tissue>
    </source>
</reference>
<feature type="domain" description="DUF4283" evidence="2">
    <location>
        <begin position="103"/>
        <end position="185"/>
    </location>
</feature>
<dbReference type="InterPro" id="IPR025558">
    <property type="entry name" value="DUF4283"/>
</dbReference>
<evidence type="ECO:0000313" key="4">
    <source>
        <dbReference type="Proteomes" id="UP001141552"/>
    </source>
</evidence>
<gene>
    <name evidence="3" type="ORF">Tsubulata_012759</name>
</gene>
<dbReference type="PANTHER" id="PTHR31286">
    <property type="entry name" value="GLYCINE-RICH CELL WALL STRUCTURAL PROTEIN 1.8-LIKE"/>
    <property type="match status" value="1"/>
</dbReference>
<proteinExistence type="predicted"/>
<organism evidence="3 4">
    <name type="scientific">Turnera subulata</name>
    <dbReference type="NCBI Taxonomy" id="218843"/>
    <lineage>
        <taxon>Eukaryota</taxon>
        <taxon>Viridiplantae</taxon>
        <taxon>Streptophyta</taxon>
        <taxon>Embryophyta</taxon>
        <taxon>Tracheophyta</taxon>
        <taxon>Spermatophyta</taxon>
        <taxon>Magnoliopsida</taxon>
        <taxon>eudicotyledons</taxon>
        <taxon>Gunneridae</taxon>
        <taxon>Pentapetalae</taxon>
        <taxon>rosids</taxon>
        <taxon>fabids</taxon>
        <taxon>Malpighiales</taxon>
        <taxon>Passifloraceae</taxon>
        <taxon>Turnera</taxon>
    </lineage>
</organism>
<feature type="compositionally biased region" description="Polar residues" evidence="1">
    <location>
        <begin position="287"/>
        <end position="300"/>
    </location>
</feature>
<evidence type="ECO:0000259" key="2">
    <source>
        <dbReference type="Pfam" id="PF14111"/>
    </source>
</evidence>
<keyword evidence="4" id="KW-1185">Reference proteome</keyword>
<feature type="region of interest" description="Disordered" evidence="1">
    <location>
        <begin position="287"/>
        <end position="363"/>
    </location>
</feature>
<dbReference type="Pfam" id="PF14111">
    <property type="entry name" value="DUF4283"/>
    <property type="match status" value="1"/>
</dbReference>